<keyword evidence="2" id="KW-0813">Transport</keyword>
<reference evidence="9 10" key="1">
    <citation type="submission" date="2019-08" db="EMBL/GenBank/DDBJ databases">
        <title>In-depth cultivation of the pig gut microbiome towards novel bacterial diversity and tailored functional studies.</title>
        <authorList>
            <person name="Wylensek D."/>
            <person name="Hitch T.C.A."/>
            <person name="Clavel T."/>
        </authorList>
    </citation>
    <scope>NUCLEOTIDE SEQUENCE [LARGE SCALE GENOMIC DNA]</scope>
    <source>
        <strain evidence="9 10">Bifido-178-WT-2B</strain>
    </source>
</reference>
<evidence type="ECO:0000259" key="8">
    <source>
        <dbReference type="PROSITE" id="PS51101"/>
    </source>
</evidence>
<keyword evidence="4 9" id="KW-0762">Sugar transport</keyword>
<keyword evidence="5" id="KW-0808">Transferase</keyword>
<keyword evidence="3" id="KW-0963">Cytoplasm</keyword>
<evidence type="ECO:0000256" key="5">
    <source>
        <dbReference type="ARBA" id="ARBA00022679"/>
    </source>
</evidence>
<dbReference type="PROSITE" id="PS51101">
    <property type="entry name" value="PTS_EIIB_TYPE_4"/>
    <property type="match status" value="1"/>
</dbReference>
<organism evidence="9 10">
    <name type="scientific">Lactobacillus porci</name>
    <dbReference type="NCBI Taxonomy" id="2012477"/>
    <lineage>
        <taxon>Bacteria</taxon>
        <taxon>Bacillati</taxon>
        <taxon>Bacillota</taxon>
        <taxon>Bacilli</taxon>
        <taxon>Lactobacillales</taxon>
        <taxon>Lactobacillaceae</taxon>
        <taxon>Lactobacillus</taxon>
    </lineage>
</organism>
<dbReference type="GO" id="GO:0005737">
    <property type="term" value="C:cytoplasm"/>
    <property type="evidence" value="ECO:0007669"/>
    <property type="project" value="UniProtKB-SubCell"/>
</dbReference>
<dbReference type="Proteomes" id="UP000438120">
    <property type="component" value="Unassembled WGS sequence"/>
</dbReference>
<comment type="caution">
    <text evidence="9">The sequence shown here is derived from an EMBL/GenBank/DDBJ whole genome shotgun (WGS) entry which is preliminary data.</text>
</comment>
<dbReference type="InterPro" id="IPR004720">
    <property type="entry name" value="PTS_IIB_sorbose-sp"/>
</dbReference>
<evidence type="ECO:0000256" key="2">
    <source>
        <dbReference type="ARBA" id="ARBA00022448"/>
    </source>
</evidence>
<dbReference type="AlphaFoldDB" id="A0A6A8MBL8"/>
<keyword evidence="6" id="KW-0598">Phosphotransferase system</keyword>
<evidence type="ECO:0000256" key="7">
    <source>
        <dbReference type="ARBA" id="ARBA00022777"/>
    </source>
</evidence>
<comment type="subcellular location">
    <subcellularLocation>
        <location evidence="1">Cytoplasm</location>
    </subcellularLocation>
</comment>
<dbReference type="OrthoDB" id="9788818at2"/>
<evidence type="ECO:0000256" key="1">
    <source>
        <dbReference type="ARBA" id="ARBA00004496"/>
    </source>
</evidence>
<sequence length="165" mass="18545">MSVSFVRIDDRMIHGLITTRWGKEMPCDGIIAVNDKAATNKILKEAYKAAAEGKKTFVWTMEHFLKVQDKVLNSDTRYFLITKSPLDMKKILVDEGFKPSDVKTVNVGPGNDRAGAIKLGDNQSFTQEEGDAFEAIEKAGYKVDFALLPDQRIGSWDKFKSKFGY</sequence>
<dbReference type="InterPro" id="IPR036667">
    <property type="entry name" value="PTS_IIB_sorbose-sp_sf"/>
</dbReference>
<evidence type="ECO:0000256" key="3">
    <source>
        <dbReference type="ARBA" id="ARBA00022490"/>
    </source>
</evidence>
<dbReference type="Pfam" id="PF03830">
    <property type="entry name" value="PTSIIB_sorb"/>
    <property type="match status" value="1"/>
</dbReference>
<evidence type="ECO:0000256" key="6">
    <source>
        <dbReference type="ARBA" id="ARBA00022683"/>
    </source>
</evidence>
<keyword evidence="10" id="KW-1185">Reference proteome</keyword>
<dbReference type="Gene3D" id="3.40.35.10">
    <property type="entry name" value="Phosphotransferase system, sorbose subfamily IIB component"/>
    <property type="match status" value="1"/>
</dbReference>
<evidence type="ECO:0000313" key="10">
    <source>
        <dbReference type="Proteomes" id="UP000438120"/>
    </source>
</evidence>
<dbReference type="GO" id="GO:0008982">
    <property type="term" value="F:protein-N(PI)-phosphohistidine-sugar phosphotransferase activity"/>
    <property type="evidence" value="ECO:0007669"/>
    <property type="project" value="InterPro"/>
</dbReference>
<name>A0A6A8MBL8_9LACO</name>
<gene>
    <name evidence="9" type="ORF">FYJ62_00775</name>
</gene>
<dbReference type="GO" id="GO:0009401">
    <property type="term" value="P:phosphoenolpyruvate-dependent sugar phosphotransferase system"/>
    <property type="evidence" value="ECO:0007669"/>
    <property type="project" value="UniProtKB-KW"/>
</dbReference>
<protein>
    <submittedName>
        <fullName evidence="9">PTS sugar transporter subunit IIB</fullName>
    </submittedName>
</protein>
<evidence type="ECO:0000313" key="9">
    <source>
        <dbReference type="EMBL" id="MST86221.1"/>
    </source>
</evidence>
<evidence type="ECO:0000256" key="4">
    <source>
        <dbReference type="ARBA" id="ARBA00022597"/>
    </source>
</evidence>
<accession>A0A6A8MBL8</accession>
<dbReference type="SUPFAM" id="SSF52728">
    <property type="entry name" value="PTS IIb component"/>
    <property type="match status" value="1"/>
</dbReference>
<feature type="domain" description="PTS EIIB type-4" evidence="8">
    <location>
        <begin position="1"/>
        <end position="165"/>
    </location>
</feature>
<dbReference type="GO" id="GO:0016301">
    <property type="term" value="F:kinase activity"/>
    <property type="evidence" value="ECO:0007669"/>
    <property type="project" value="UniProtKB-KW"/>
</dbReference>
<dbReference type="EMBL" id="VUMX01000001">
    <property type="protein sequence ID" value="MST86221.1"/>
    <property type="molecule type" value="Genomic_DNA"/>
</dbReference>
<keyword evidence="7" id="KW-0418">Kinase</keyword>
<proteinExistence type="predicted"/>
<dbReference type="RefSeq" id="WP_154546877.1">
    <property type="nucleotide sequence ID" value="NZ_VUMX01000001.1"/>
</dbReference>